<evidence type="ECO:0000313" key="2">
    <source>
        <dbReference type="Proteomes" id="UP000694844"/>
    </source>
</evidence>
<sequence>MVGASELDEIPFGFTADGLYQIILRPMRGPLSGFRPRTPPPPPPPQPPRPPRTPSPPPPPPPPRPIPAPDSRSVWIPVSDGSYVTAQGDVCIVRSSFTGNVTVSTDSQGRRTVREVGRRIIKEEVKKENAEEEPPTLPPFTSLMRRGPSVPSLLSYQRIVLSLAVGDMNPGRLLVIQFFSDSVKEHLVKRIYGMSQKEYRSQSWYRWLTTLFMEQAVTYRRLIREINHINGVCLTFAHLRLQCGETVTVEKELL</sequence>
<accession>A0A8B8DJF5</accession>
<organism evidence="2 3">
    <name type="scientific">Crassostrea virginica</name>
    <name type="common">Eastern oyster</name>
    <dbReference type="NCBI Taxonomy" id="6565"/>
    <lineage>
        <taxon>Eukaryota</taxon>
        <taxon>Metazoa</taxon>
        <taxon>Spiralia</taxon>
        <taxon>Lophotrochozoa</taxon>
        <taxon>Mollusca</taxon>
        <taxon>Bivalvia</taxon>
        <taxon>Autobranchia</taxon>
        <taxon>Pteriomorphia</taxon>
        <taxon>Ostreida</taxon>
        <taxon>Ostreoidea</taxon>
        <taxon>Ostreidae</taxon>
        <taxon>Crassostrea</taxon>
    </lineage>
</organism>
<dbReference type="RefSeq" id="XP_022327963.1">
    <property type="nucleotide sequence ID" value="XM_022472255.1"/>
</dbReference>
<name>A0A8B8DJF5_CRAVI</name>
<dbReference type="KEGG" id="cvn:111127182"/>
<evidence type="ECO:0000256" key="1">
    <source>
        <dbReference type="SAM" id="MobiDB-lite"/>
    </source>
</evidence>
<dbReference type="Proteomes" id="UP000694844">
    <property type="component" value="Chromosome 3"/>
</dbReference>
<keyword evidence="2" id="KW-1185">Reference proteome</keyword>
<dbReference type="AlphaFoldDB" id="A0A8B8DJF5"/>
<protein>
    <submittedName>
        <fullName evidence="3">Proline-rich protein 12-like</fullName>
    </submittedName>
</protein>
<feature type="region of interest" description="Disordered" evidence="1">
    <location>
        <begin position="29"/>
        <end position="72"/>
    </location>
</feature>
<evidence type="ECO:0000313" key="3">
    <source>
        <dbReference type="RefSeq" id="XP_022327963.1"/>
    </source>
</evidence>
<proteinExistence type="predicted"/>
<reference evidence="3" key="1">
    <citation type="submission" date="2025-08" db="UniProtKB">
        <authorList>
            <consortium name="RefSeq"/>
        </authorList>
    </citation>
    <scope>IDENTIFICATION</scope>
    <source>
        <tissue evidence="3">Whole sample</tissue>
    </source>
</reference>
<feature type="compositionally biased region" description="Pro residues" evidence="1">
    <location>
        <begin position="37"/>
        <end position="68"/>
    </location>
</feature>
<gene>
    <name evidence="3" type="primary">LOC111127182</name>
</gene>
<dbReference type="GeneID" id="111127182"/>